<dbReference type="CDD" id="cd02980">
    <property type="entry name" value="TRX_Fd_family"/>
    <property type="match status" value="1"/>
</dbReference>
<comment type="caution">
    <text evidence="1">The sequence shown here is derived from an EMBL/GenBank/DDBJ whole genome shotgun (WGS) entry which is preliminary data.</text>
</comment>
<name>A0A1J5SYV4_9ZZZZ</name>
<proteinExistence type="predicted"/>
<dbReference type="EMBL" id="MLJW01000013">
    <property type="protein sequence ID" value="OIR13778.1"/>
    <property type="molecule type" value="Genomic_DNA"/>
</dbReference>
<evidence type="ECO:0000313" key="1">
    <source>
        <dbReference type="EMBL" id="OIR13778.1"/>
    </source>
</evidence>
<protein>
    <submittedName>
        <fullName evidence="1">Ferredoxin, 2Fe-2s</fullName>
    </submittedName>
</protein>
<accession>A0A1J5SYV4</accession>
<dbReference type="Gene3D" id="3.40.30.10">
    <property type="entry name" value="Glutaredoxin"/>
    <property type="match status" value="1"/>
</dbReference>
<dbReference type="AlphaFoldDB" id="A0A1J5SYV4"/>
<organism evidence="1">
    <name type="scientific">mine drainage metagenome</name>
    <dbReference type="NCBI Taxonomy" id="410659"/>
    <lineage>
        <taxon>unclassified sequences</taxon>
        <taxon>metagenomes</taxon>
        <taxon>ecological metagenomes</taxon>
    </lineage>
</organism>
<reference evidence="1" key="1">
    <citation type="submission" date="2016-10" db="EMBL/GenBank/DDBJ databases">
        <title>Sequence of Gallionella enrichment culture.</title>
        <authorList>
            <person name="Poehlein A."/>
            <person name="Muehling M."/>
            <person name="Daniel R."/>
        </authorList>
    </citation>
    <scope>NUCLEOTIDE SEQUENCE</scope>
</reference>
<dbReference type="SUPFAM" id="SSF52833">
    <property type="entry name" value="Thioredoxin-like"/>
    <property type="match status" value="1"/>
</dbReference>
<sequence>MARPAKHVFVCSQSRPAGHPRGSCGQKGCGEVVEEFMRQWQQRQCFSKVLVTPSGCIGPCGMGPNVLVYPEGILYGNVGKADVSQIFEEHLLGDKPVERLLAPADIW</sequence>
<dbReference type="InterPro" id="IPR036249">
    <property type="entry name" value="Thioredoxin-like_sf"/>
</dbReference>
<gene>
    <name evidence="1" type="ORF">GALL_49130</name>
</gene>